<protein>
    <recommendedName>
        <fullName evidence="2">Right handed beta helix domain-containing protein</fullName>
    </recommendedName>
</protein>
<evidence type="ECO:0008006" key="2">
    <source>
        <dbReference type="Google" id="ProtNLM"/>
    </source>
</evidence>
<sequence length="44" mass="4960">FRIENCTVYNSGSSYFDGGIELDNVKYGRIINNEVYDQNNGIAP</sequence>
<reference evidence="1" key="1">
    <citation type="journal article" date="2014" name="Front. Microbiol.">
        <title>High frequency of phylogenetically diverse reductive dehalogenase-homologous genes in deep subseafloor sedimentary metagenomes.</title>
        <authorList>
            <person name="Kawai M."/>
            <person name="Futagami T."/>
            <person name="Toyoda A."/>
            <person name="Takaki Y."/>
            <person name="Nishi S."/>
            <person name="Hori S."/>
            <person name="Arai W."/>
            <person name="Tsubouchi T."/>
            <person name="Morono Y."/>
            <person name="Uchiyama I."/>
            <person name="Ito T."/>
            <person name="Fujiyama A."/>
            <person name="Inagaki F."/>
            <person name="Takami H."/>
        </authorList>
    </citation>
    <scope>NUCLEOTIDE SEQUENCE</scope>
    <source>
        <strain evidence="1">Expedition CK06-06</strain>
    </source>
</reference>
<evidence type="ECO:0000313" key="1">
    <source>
        <dbReference type="EMBL" id="GAH02357.1"/>
    </source>
</evidence>
<name>X1C4R5_9ZZZZ</name>
<feature type="non-terminal residue" evidence="1">
    <location>
        <position position="1"/>
    </location>
</feature>
<proteinExistence type="predicted"/>
<accession>X1C4R5</accession>
<dbReference type="SUPFAM" id="SSF51126">
    <property type="entry name" value="Pectin lyase-like"/>
    <property type="match status" value="1"/>
</dbReference>
<dbReference type="AlphaFoldDB" id="X1C4R5"/>
<dbReference type="InterPro" id="IPR011050">
    <property type="entry name" value="Pectin_lyase_fold/virulence"/>
</dbReference>
<organism evidence="1">
    <name type="scientific">marine sediment metagenome</name>
    <dbReference type="NCBI Taxonomy" id="412755"/>
    <lineage>
        <taxon>unclassified sequences</taxon>
        <taxon>metagenomes</taxon>
        <taxon>ecological metagenomes</taxon>
    </lineage>
</organism>
<gene>
    <name evidence="1" type="ORF">S01H4_39809</name>
</gene>
<comment type="caution">
    <text evidence="1">The sequence shown here is derived from an EMBL/GenBank/DDBJ whole genome shotgun (WGS) entry which is preliminary data.</text>
</comment>
<dbReference type="EMBL" id="BART01021611">
    <property type="protein sequence ID" value="GAH02357.1"/>
    <property type="molecule type" value="Genomic_DNA"/>
</dbReference>